<accession>A0A1Y1Z3L0</accession>
<evidence type="ECO:0000259" key="3">
    <source>
        <dbReference type="Pfam" id="PF20434"/>
    </source>
</evidence>
<dbReference type="Pfam" id="PF20434">
    <property type="entry name" value="BD-FAE"/>
    <property type="match status" value="1"/>
</dbReference>
<dbReference type="OrthoDB" id="6495301at2759"/>
<dbReference type="PANTHER" id="PTHR48081">
    <property type="entry name" value="AB HYDROLASE SUPERFAMILY PROTEIN C4A8.06C"/>
    <property type="match status" value="1"/>
</dbReference>
<dbReference type="EMBL" id="MCOG01000459">
    <property type="protein sequence ID" value="ORY04694.1"/>
    <property type="molecule type" value="Genomic_DNA"/>
</dbReference>
<organism evidence="4 5">
    <name type="scientific">Neocallimastix californiae</name>
    <dbReference type="NCBI Taxonomy" id="1754190"/>
    <lineage>
        <taxon>Eukaryota</taxon>
        <taxon>Fungi</taxon>
        <taxon>Fungi incertae sedis</taxon>
        <taxon>Chytridiomycota</taxon>
        <taxon>Chytridiomycota incertae sedis</taxon>
        <taxon>Neocallimastigomycetes</taxon>
        <taxon>Neocallimastigales</taxon>
        <taxon>Neocallimastigaceae</taxon>
        <taxon>Neocallimastix</taxon>
    </lineage>
</organism>
<dbReference type="InterPro" id="IPR050300">
    <property type="entry name" value="GDXG_lipolytic_enzyme"/>
</dbReference>
<feature type="signal peptide" evidence="2">
    <location>
        <begin position="1"/>
        <end position="22"/>
    </location>
</feature>
<dbReference type="STRING" id="1754190.A0A1Y1Z3L0"/>
<evidence type="ECO:0000256" key="1">
    <source>
        <dbReference type="ARBA" id="ARBA00022801"/>
    </source>
</evidence>
<keyword evidence="1 4" id="KW-0378">Hydrolase</keyword>
<dbReference type="InterPro" id="IPR049492">
    <property type="entry name" value="BD-FAE-like_dom"/>
</dbReference>
<dbReference type="Proteomes" id="UP000193920">
    <property type="component" value="Unassembled WGS sequence"/>
</dbReference>
<evidence type="ECO:0000313" key="4">
    <source>
        <dbReference type="EMBL" id="ORY04694.1"/>
    </source>
</evidence>
<dbReference type="AlphaFoldDB" id="A0A1Y1Z3L0"/>
<gene>
    <name evidence="4" type="ORF">LY90DRAFT_678497</name>
</gene>
<dbReference type="PANTHER" id="PTHR48081:SF33">
    <property type="entry name" value="KYNURENINE FORMAMIDASE"/>
    <property type="match status" value="1"/>
</dbReference>
<sequence>MKFLNLFTEILLVLNVLLLCKASLLLSSSSSSSSNRQQELMDDKRDKENYLSFENVKRDIKFNGQRALDVYYDKDDTSNLKPVYVFLYGGAWHSGDKVKFTKFGQLLETNGYVAVLPNYVLFPYGGFEDMVDDIYKAIQWTFKNIKRYGGDPKRISLSAYSAGSHLTALTLLKSLFQYTNKNQVLEPFPEFEKVVLLSGPYDFDDYSVLKKFFGGNINNGIIEKLAKLVFKSRNVSPTDILKPIPSRSLKSLGAKKFVFFYTSLDNQVHESSAKNLMSQMKRVYPDVVIEYVYKEGYEHTTLTRGVRAGNQEQEDLYMSLINL</sequence>
<dbReference type="SUPFAM" id="SSF53474">
    <property type="entry name" value="alpha/beta-Hydrolases"/>
    <property type="match status" value="1"/>
</dbReference>
<comment type="caution">
    <text evidence="4">The sequence shown here is derived from an EMBL/GenBank/DDBJ whole genome shotgun (WGS) entry which is preliminary data.</text>
</comment>
<feature type="chain" id="PRO_5011001915" evidence="2">
    <location>
        <begin position="23"/>
        <end position="323"/>
    </location>
</feature>
<dbReference type="GO" id="GO:0016787">
    <property type="term" value="F:hydrolase activity"/>
    <property type="evidence" value="ECO:0007669"/>
    <property type="project" value="UniProtKB-KW"/>
</dbReference>
<dbReference type="InterPro" id="IPR029058">
    <property type="entry name" value="AB_hydrolase_fold"/>
</dbReference>
<name>A0A1Y1Z3L0_9FUNG</name>
<keyword evidence="2" id="KW-0732">Signal</keyword>
<keyword evidence="5" id="KW-1185">Reference proteome</keyword>
<proteinExistence type="predicted"/>
<dbReference type="Gene3D" id="3.40.50.1820">
    <property type="entry name" value="alpha/beta hydrolase"/>
    <property type="match status" value="1"/>
</dbReference>
<reference evidence="4 5" key="1">
    <citation type="submission" date="2016-08" db="EMBL/GenBank/DDBJ databases">
        <title>A Parts List for Fungal Cellulosomes Revealed by Comparative Genomics.</title>
        <authorList>
            <consortium name="DOE Joint Genome Institute"/>
            <person name="Haitjema C.H."/>
            <person name="Gilmore S.P."/>
            <person name="Henske J.K."/>
            <person name="Solomon K.V."/>
            <person name="De Groot R."/>
            <person name="Kuo A."/>
            <person name="Mondo S.J."/>
            <person name="Salamov A.A."/>
            <person name="Labutti K."/>
            <person name="Zhao Z."/>
            <person name="Chiniquy J."/>
            <person name="Barry K."/>
            <person name="Brewer H.M."/>
            <person name="Purvine S.O."/>
            <person name="Wright A.T."/>
            <person name="Boxma B."/>
            <person name="Van Alen T."/>
            <person name="Hackstein J.H."/>
            <person name="Baker S.E."/>
            <person name="Grigoriev I.V."/>
            <person name="O'Malley M.A."/>
        </authorList>
    </citation>
    <scope>NUCLEOTIDE SEQUENCE [LARGE SCALE GENOMIC DNA]</scope>
    <source>
        <strain evidence="4 5">G1</strain>
    </source>
</reference>
<protein>
    <submittedName>
        <fullName evidence="4">Alpha/beta-hydrolase</fullName>
    </submittedName>
</protein>
<evidence type="ECO:0000313" key="5">
    <source>
        <dbReference type="Proteomes" id="UP000193920"/>
    </source>
</evidence>
<evidence type="ECO:0000256" key="2">
    <source>
        <dbReference type="SAM" id="SignalP"/>
    </source>
</evidence>
<feature type="domain" description="BD-FAE-like" evidence="3">
    <location>
        <begin position="68"/>
        <end position="211"/>
    </location>
</feature>